<evidence type="ECO:0000256" key="1">
    <source>
        <dbReference type="ARBA" id="ARBA00004123"/>
    </source>
</evidence>
<keyword evidence="2" id="KW-0235">DNA replication</keyword>
<comment type="subcellular location">
    <subcellularLocation>
        <location evidence="1">Nucleus</location>
    </subcellularLocation>
</comment>
<dbReference type="PANTHER" id="PTHR28605:SF1">
    <property type="entry name" value="CHROMOSOME TRANSMISSION FIDELITY FACTOR 8"/>
    <property type="match status" value="1"/>
</dbReference>
<proteinExistence type="inferred from homology"/>
<comment type="caution">
    <text evidence="7">The sequence shown here is derived from an EMBL/GenBank/DDBJ whole genome shotgun (WGS) entry which is preliminary data.</text>
</comment>
<dbReference type="OrthoDB" id="121932at2759"/>
<evidence type="ECO:0000313" key="7">
    <source>
        <dbReference type="EMBL" id="CAI5440400.1"/>
    </source>
</evidence>
<protein>
    <submittedName>
        <fullName evidence="7">Uncharacterized protein</fullName>
    </submittedName>
</protein>
<name>A0A9P1I903_9PELO</name>
<dbReference type="InterPro" id="IPR018607">
    <property type="entry name" value="Ctf8"/>
</dbReference>
<dbReference type="EMBL" id="CANHGI010000001">
    <property type="protein sequence ID" value="CAI5440400.1"/>
    <property type="molecule type" value="Genomic_DNA"/>
</dbReference>
<accession>A0A9P1I903</accession>
<dbReference type="Proteomes" id="UP001152747">
    <property type="component" value="Unassembled WGS sequence"/>
</dbReference>
<keyword evidence="5" id="KW-0131">Cell cycle</keyword>
<evidence type="ECO:0000313" key="8">
    <source>
        <dbReference type="Proteomes" id="UP001152747"/>
    </source>
</evidence>
<evidence type="ECO:0000256" key="4">
    <source>
        <dbReference type="ARBA" id="ARBA00023242"/>
    </source>
</evidence>
<evidence type="ECO:0000256" key="5">
    <source>
        <dbReference type="ARBA" id="ARBA00023306"/>
    </source>
</evidence>
<dbReference type="AlphaFoldDB" id="A0A9P1I903"/>
<dbReference type="GO" id="GO:0003677">
    <property type="term" value="F:DNA binding"/>
    <property type="evidence" value="ECO:0007669"/>
    <property type="project" value="UniProtKB-KW"/>
</dbReference>
<evidence type="ECO:0000256" key="2">
    <source>
        <dbReference type="ARBA" id="ARBA00022705"/>
    </source>
</evidence>
<dbReference type="GO" id="GO:0006260">
    <property type="term" value="P:DNA replication"/>
    <property type="evidence" value="ECO:0007669"/>
    <property type="project" value="UniProtKB-KW"/>
</dbReference>
<evidence type="ECO:0000256" key="6">
    <source>
        <dbReference type="ARBA" id="ARBA00038447"/>
    </source>
</evidence>
<dbReference type="GO" id="GO:0007064">
    <property type="term" value="P:mitotic sister chromatid cohesion"/>
    <property type="evidence" value="ECO:0007669"/>
    <property type="project" value="InterPro"/>
</dbReference>
<dbReference type="PANTHER" id="PTHR28605">
    <property type="entry name" value="CTF8, CHROMOSOME TRANSMISSION FIDELITY FACTOR 8 HOMOLOG (S. CEREVISIAE)"/>
    <property type="match status" value="1"/>
</dbReference>
<organism evidence="7 8">
    <name type="scientific">Caenorhabditis angaria</name>
    <dbReference type="NCBI Taxonomy" id="860376"/>
    <lineage>
        <taxon>Eukaryota</taxon>
        <taxon>Metazoa</taxon>
        <taxon>Ecdysozoa</taxon>
        <taxon>Nematoda</taxon>
        <taxon>Chromadorea</taxon>
        <taxon>Rhabditida</taxon>
        <taxon>Rhabditina</taxon>
        <taxon>Rhabditomorpha</taxon>
        <taxon>Rhabditoidea</taxon>
        <taxon>Rhabditidae</taxon>
        <taxon>Peloderinae</taxon>
        <taxon>Caenorhabditis</taxon>
    </lineage>
</organism>
<keyword evidence="3" id="KW-0238">DNA-binding</keyword>
<dbReference type="GO" id="GO:0031390">
    <property type="term" value="C:Ctf18 RFC-like complex"/>
    <property type="evidence" value="ECO:0007669"/>
    <property type="project" value="InterPro"/>
</dbReference>
<reference evidence="7" key="1">
    <citation type="submission" date="2022-11" db="EMBL/GenBank/DDBJ databases">
        <authorList>
            <person name="Kikuchi T."/>
        </authorList>
    </citation>
    <scope>NUCLEOTIDE SEQUENCE</scope>
    <source>
        <strain evidence="7">PS1010</strain>
    </source>
</reference>
<keyword evidence="8" id="KW-1185">Reference proteome</keyword>
<evidence type="ECO:0000256" key="3">
    <source>
        <dbReference type="ARBA" id="ARBA00023125"/>
    </source>
</evidence>
<keyword evidence="4" id="KW-0539">Nucleus</keyword>
<dbReference type="Pfam" id="PF09696">
    <property type="entry name" value="Ctf8"/>
    <property type="match status" value="1"/>
</dbReference>
<sequence length="115" mass="12986">MQIQLIPNENGVKEWMAIELHGTITPQNGEFDEKTLGTICWCGKSVFMIIGNQTLEGKITKIDRPLLVLHKSQNPEDVMIPDEKIARVEAIVRQKLIFKIRPRPLVISATSVPVQ</sequence>
<comment type="similarity">
    <text evidence="6">Belongs to the CTF8 family.</text>
</comment>
<gene>
    <name evidence="7" type="ORF">CAMP_LOCUS3037</name>
</gene>